<reference evidence="1 2" key="1">
    <citation type="journal article" date="2019" name="Nat. Ecol. Evol.">
        <title>Megaphylogeny resolves global patterns of mushroom evolution.</title>
        <authorList>
            <person name="Varga T."/>
            <person name="Krizsan K."/>
            <person name="Foldi C."/>
            <person name="Dima B."/>
            <person name="Sanchez-Garcia M."/>
            <person name="Sanchez-Ramirez S."/>
            <person name="Szollosi G.J."/>
            <person name="Szarkandi J.G."/>
            <person name="Papp V."/>
            <person name="Albert L."/>
            <person name="Andreopoulos W."/>
            <person name="Angelini C."/>
            <person name="Antonin V."/>
            <person name="Barry K.W."/>
            <person name="Bougher N.L."/>
            <person name="Buchanan P."/>
            <person name="Buyck B."/>
            <person name="Bense V."/>
            <person name="Catcheside P."/>
            <person name="Chovatia M."/>
            <person name="Cooper J."/>
            <person name="Damon W."/>
            <person name="Desjardin D."/>
            <person name="Finy P."/>
            <person name="Geml J."/>
            <person name="Haridas S."/>
            <person name="Hughes K."/>
            <person name="Justo A."/>
            <person name="Karasinski D."/>
            <person name="Kautmanova I."/>
            <person name="Kiss B."/>
            <person name="Kocsube S."/>
            <person name="Kotiranta H."/>
            <person name="LaButti K.M."/>
            <person name="Lechner B.E."/>
            <person name="Liimatainen K."/>
            <person name="Lipzen A."/>
            <person name="Lukacs Z."/>
            <person name="Mihaltcheva S."/>
            <person name="Morgado L.N."/>
            <person name="Niskanen T."/>
            <person name="Noordeloos M.E."/>
            <person name="Ohm R.A."/>
            <person name="Ortiz-Santana B."/>
            <person name="Ovrebo C."/>
            <person name="Racz N."/>
            <person name="Riley R."/>
            <person name="Savchenko A."/>
            <person name="Shiryaev A."/>
            <person name="Soop K."/>
            <person name="Spirin V."/>
            <person name="Szebenyi C."/>
            <person name="Tomsovsky M."/>
            <person name="Tulloss R.E."/>
            <person name="Uehling J."/>
            <person name="Grigoriev I.V."/>
            <person name="Vagvolgyi C."/>
            <person name="Papp T."/>
            <person name="Martin F.M."/>
            <person name="Miettinen O."/>
            <person name="Hibbett D.S."/>
            <person name="Nagy L.G."/>
        </authorList>
    </citation>
    <scope>NUCLEOTIDE SEQUENCE [LARGE SCALE GENOMIC DNA]</scope>
    <source>
        <strain evidence="1 2">NL-1719</strain>
    </source>
</reference>
<feature type="non-terminal residue" evidence="1">
    <location>
        <position position="598"/>
    </location>
</feature>
<gene>
    <name evidence="1" type="ORF">BDN72DRAFT_962293</name>
</gene>
<dbReference type="Proteomes" id="UP000308600">
    <property type="component" value="Unassembled WGS sequence"/>
</dbReference>
<accession>A0ACD3AJW3</accession>
<keyword evidence="2" id="KW-1185">Reference proteome</keyword>
<protein>
    <submittedName>
        <fullName evidence="1">Uncharacterized protein</fullName>
    </submittedName>
</protein>
<organism evidence="1 2">
    <name type="scientific">Pluteus cervinus</name>
    <dbReference type="NCBI Taxonomy" id="181527"/>
    <lineage>
        <taxon>Eukaryota</taxon>
        <taxon>Fungi</taxon>
        <taxon>Dikarya</taxon>
        <taxon>Basidiomycota</taxon>
        <taxon>Agaricomycotina</taxon>
        <taxon>Agaricomycetes</taxon>
        <taxon>Agaricomycetidae</taxon>
        <taxon>Agaricales</taxon>
        <taxon>Pluteineae</taxon>
        <taxon>Pluteaceae</taxon>
        <taxon>Pluteus</taxon>
    </lineage>
</organism>
<dbReference type="EMBL" id="ML208427">
    <property type="protein sequence ID" value="TFK65735.1"/>
    <property type="molecule type" value="Genomic_DNA"/>
</dbReference>
<sequence>MGFFSYDENITSGPLFNGVYHRHCSPLLNEVGSQQMPRKAKSEDVNLLFQHPVLNLGLLFDQVRIYGQAPSSEETQLLESLVQESSDDIKALTANSSNIISEIGRLSRQLSETSYRLAHRQKQLEFGQYFLHSQRNTARLLPRDVLEEIFLACFRSTSSSASRYTKSYTKFRALHFTAVCRRWQIIAFSMPKLWERNDVDARQESSLHLSKTRIERCYPSYYDLIIYADPMTQNLKDFLRFLTQPSTAKLRHLEIQFHVGNSDVRETWGEVMRVDLGELVEFVYKNDHPEVIVPQSAVRLKRLQLHRVPVPWETASPPSQLTTLSLLLNIHWSMLEHILSHCLALQCIFISIAEKGTQYSGNSSLADGEVASMTTLHHLETFCFVNLCEQEDLPSDLLHNFHFPRLTTFEYYVYEPRRASIPWFTSLDFIHRIRRLTLSLSAGDPTSLDLGSMLNATEGLQEISILIRDLEELSRVLRFLKSLAQSTTTSPRLQGVQFVIQRTFEGLEEYSEGFIRMVRALSGPGIDGQRMPLTHLRIASTHNRSAADLLGVLLDGCRGTGVDAKVYDLSGEVWSNFTEGFDMYVPPFSQAFERGVLR</sequence>
<evidence type="ECO:0000313" key="1">
    <source>
        <dbReference type="EMBL" id="TFK65735.1"/>
    </source>
</evidence>
<proteinExistence type="predicted"/>
<evidence type="ECO:0000313" key="2">
    <source>
        <dbReference type="Proteomes" id="UP000308600"/>
    </source>
</evidence>
<name>A0ACD3AJW3_9AGAR</name>